<dbReference type="PANTHER" id="PTHR43091">
    <property type="entry name" value="3-OXOACYL-[ACYL-CARRIER-PROTEIN] SYNTHASE"/>
    <property type="match status" value="1"/>
</dbReference>
<organism evidence="12 13">
    <name type="scientific">Loigolactobacillus bifermentans DSM 20003</name>
    <dbReference type="NCBI Taxonomy" id="1423726"/>
    <lineage>
        <taxon>Bacteria</taxon>
        <taxon>Bacillati</taxon>
        <taxon>Bacillota</taxon>
        <taxon>Bacilli</taxon>
        <taxon>Lactobacillales</taxon>
        <taxon>Lactobacillaceae</taxon>
        <taxon>Loigolactobacillus</taxon>
    </lineage>
</organism>
<name>A0A0R1H8E4_9LACO</name>
<dbReference type="UniPathway" id="UPA00094"/>
<dbReference type="GO" id="GO:0005737">
    <property type="term" value="C:cytoplasm"/>
    <property type="evidence" value="ECO:0007669"/>
    <property type="project" value="UniProtKB-SubCell"/>
</dbReference>
<feature type="domain" description="Beta-ketoacyl-[acyl-carrier-protein] synthase III N-terminal" evidence="11">
    <location>
        <begin position="105"/>
        <end position="182"/>
    </location>
</feature>
<keyword evidence="3 9" id="KW-0808">Transferase</keyword>
<dbReference type="GO" id="GO:0033818">
    <property type="term" value="F:beta-ketoacyl-acyl-carrier-protein synthase III activity"/>
    <property type="evidence" value="ECO:0007669"/>
    <property type="project" value="UniProtKB-UniRule"/>
</dbReference>
<keyword evidence="7 9" id="KW-0511">Multifunctional enzyme</keyword>
<dbReference type="CDD" id="cd00830">
    <property type="entry name" value="KAS_III"/>
    <property type="match status" value="1"/>
</dbReference>
<dbReference type="SUPFAM" id="SSF53901">
    <property type="entry name" value="Thiolase-like"/>
    <property type="match status" value="1"/>
</dbReference>
<keyword evidence="4 9" id="KW-0276">Fatty acid metabolism</keyword>
<evidence type="ECO:0000256" key="8">
    <source>
        <dbReference type="ARBA" id="ARBA00023315"/>
    </source>
</evidence>
<dbReference type="Proteomes" id="UP000051461">
    <property type="component" value="Unassembled WGS sequence"/>
</dbReference>
<evidence type="ECO:0000256" key="3">
    <source>
        <dbReference type="ARBA" id="ARBA00022679"/>
    </source>
</evidence>
<accession>A0A0R1H8E4</accession>
<feature type="region of interest" description="ACP-binding" evidence="9">
    <location>
        <begin position="250"/>
        <end position="254"/>
    </location>
</feature>
<keyword evidence="6 9" id="KW-0275">Fatty acid biosynthesis</keyword>
<keyword evidence="13" id="KW-1185">Reference proteome</keyword>
<dbReference type="NCBIfam" id="NF006829">
    <property type="entry name" value="PRK09352.1"/>
    <property type="match status" value="1"/>
</dbReference>
<comment type="subunit">
    <text evidence="9">Homodimer.</text>
</comment>
<dbReference type="Pfam" id="PF08541">
    <property type="entry name" value="ACP_syn_III_C"/>
    <property type="match status" value="1"/>
</dbReference>
<reference evidence="12 13" key="1">
    <citation type="journal article" date="2015" name="Genome Announc.">
        <title>Expanding the biotechnology potential of lactobacilli through comparative genomics of 213 strains and associated genera.</title>
        <authorList>
            <person name="Sun Z."/>
            <person name="Harris H.M."/>
            <person name="McCann A."/>
            <person name="Guo C."/>
            <person name="Argimon S."/>
            <person name="Zhang W."/>
            <person name="Yang X."/>
            <person name="Jeffery I.B."/>
            <person name="Cooney J.C."/>
            <person name="Kagawa T.F."/>
            <person name="Liu W."/>
            <person name="Song Y."/>
            <person name="Salvetti E."/>
            <person name="Wrobel A."/>
            <person name="Rasinkangas P."/>
            <person name="Parkhill J."/>
            <person name="Rea M.C."/>
            <person name="O'Sullivan O."/>
            <person name="Ritari J."/>
            <person name="Douillard F.P."/>
            <person name="Paul Ross R."/>
            <person name="Yang R."/>
            <person name="Briner A.E."/>
            <person name="Felis G.E."/>
            <person name="de Vos W.M."/>
            <person name="Barrangou R."/>
            <person name="Klaenhammer T.R."/>
            <person name="Caufield P.W."/>
            <person name="Cui Y."/>
            <person name="Zhang H."/>
            <person name="O'Toole P.W."/>
        </authorList>
    </citation>
    <scope>NUCLEOTIDE SEQUENCE [LARGE SCALE GENOMIC DNA]</scope>
    <source>
        <strain evidence="12 13">DSM 20003</strain>
    </source>
</reference>
<comment type="function">
    <text evidence="9">Catalyzes the condensation reaction of fatty acid synthesis by the addition to an acyl acceptor of two carbons from malonyl-ACP. Catalyzes the first condensation reaction which initiates fatty acid synthesis and may therefore play a role in governing the total rate of fatty acid production. Possesses both acetoacetyl-ACP synthase and acetyl transacylase activities. Its substrate specificity determines the biosynthesis of branched-chain and/or straight-chain of fatty acids.</text>
</comment>
<dbReference type="NCBIfam" id="TIGR00747">
    <property type="entry name" value="fabH"/>
    <property type="match status" value="1"/>
</dbReference>
<comment type="catalytic activity">
    <reaction evidence="9">
        <text>malonyl-[ACP] + acetyl-CoA + H(+) = 3-oxobutanoyl-[ACP] + CO2 + CoA</text>
        <dbReference type="Rhea" id="RHEA:12080"/>
        <dbReference type="Rhea" id="RHEA-COMP:9623"/>
        <dbReference type="Rhea" id="RHEA-COMP:9625"/>
        <dbReference type="ChEBI" id="CHEBI:15378"/>
        <dbReference type="ChEBI" id="CHEBI:16526"/>
        <dbReference type="ChEBI" id="CHEBI:57287"/>
        <dbReference type="ChEBI" id="CHEBI:57288"/>
        <dbReference type="ChEBI" id="CHEBI:78449"/>
        <dbReference type="ChEBI" id="CHEBI:78450"/>
        <dbReference type="EC" id="2.3.1.180"/>
    </reaction>
</comment>
<evidence type="ECO:0000259" key="11">
    <source>
        <dbReference type="Pfam" id="PF08545"/>
    </source>
</evidence>
<dbReference type="InterPro" id="IPR013747">
    <property type="entry name" value="ACP_syn_III_C"/>
</dbReference>
<evidence type="ECO:0000313" key="13">
    <source>
        <dbReference type="Proteomes" id="UP000051461"/>
    </source>
</evidence>
<comment type="domain">
    <text evidence="9">The last Arg residue of the ACP-binding site is essential for the weak association between ACP/AcpP and FabH.</text>
</comment>
<keyword evidence="5 9" id="KW-0443">Lipid metabolism</keyword>
<evidence type="ECO:0000256" key="9">
    <source>
        <dbReference type="HAMAP-Rule" id="MF_01815"/>
    </source>
</evidence>
<dbReference type="PANTHER" id="PTHR43091:SF1">
    <property type="entry name" value="BETA-KETOACYL-[ACYL-CARRIER-PROTEIN] SYNTHASE III, CHLOROPLASTIC"/>
    <property type="match status" value="1"/>
</dbReference>
<evidence type="ECO:0000256" key="1">
    <source>
        <dbReference type="ARBA" id="ARBA00008642"/>
    </source>
</evidence>
<evidence type="ECO:0000259" key="10">
    <source>
        <dbReference type="Pfam" id="PF08541"/>
    </source>
</evidence>
<keyword evidence="8 9" id="KW-0012">Acyltransferase</keyword>
<comment type="similarity">
    <text evidence="1 9">Belongs to the thiolase-like superfamily. FabH family.</text>
</comment>
<evidence type="ECO:0000256" key="5">
    <source>
        <dbReference type="ARBA" id="ARBA00023098"/>
    </source>
</evidence>
<evidence type="ECO:0000256" key="6">
    <source>
        <dbReference type="ARBA" id="ARBA00023160"/>
    </source>
</evidence>
<dbReference type="Gene3D" id="3.40.47.10">
    <property type="match status" value="1"/>
</dbReference>
<dbReference type="HAMAP" id="MF_01815">
    <property type="entry name" value="FabH"/>
    <property type="match status" value="1"/>
</dbReference>
<evidence type="ECO:0000256" key="7">
    <source>
        <dbReference type="ARBA" id="ARBA00023268"/>
    </source>
</evidence>
<dbReference type="InterPro" id="IPR013751">
    <property type="entry name" value="ACP_syn_III_N"/>
</dbReference>
<sequence>MGFRIKSTAHAVPQQVLTNDDLAQRMETSDEWIRTRTGIRQRHIATTETTTSLAVATAQQLLQRSGIAATELDFIIVCTMSPDQLTPSTAALVQGAIGANKAFAFDLNAACSGFIYSLSVAAQFFTEGTPYRYGLVIGSECLSRLLDWQDRTTAVLFGDGAGGVLLEHQSQGLLGQHLAADGSQAAALKAGEVVASTEIVNWVNYKLDPFKMDGRAVYRFATHAVPDSLQQAVASSPYALADIDHFLLHQANTRIIAQVAKRLGQPLTKFPQNMAAYGNTSAASLPILLDECVQSQQVQRGDVLALSGFGGGLTVGSQILIY</sequence>
<dbReference type="GO" id="GO:0006633">
    <property type="term" value="P:fatty acid biosynthetic process"/>
    <property type="evidence" value="ECO:0007669"/>
    <property type="project" value="UniProtKB-UniRule"/>
</dbReference>
<dbReference type="AlphaFoldDB" id="A0A0R1H8E4"/>
<comment type="subcellular location">
    <subcellularLocation>
        <location evidence="9">Cytoplasm</location>
    </subcellularLocation>
</comment>
<comment type="pathway">
    <text evidence="9">Lipid metabolism; fatty acid biosynthesis.</text>
</comment>
<dbReference type="Pfam" id="PF08545">
    <property type="entry name" value="ACP_syn_III"/>
    <property type="match status" value="1"/>
</dbReference>
<feature type="domain" description="Beta-ketoacyl-[acyl-carrier-protein] synthase III C-terminal" evidence="10">
    <location>
        <begin position="237"/>
        <end position="320"/>
    </location>
</feature>
<feature type="active site" evidence="9">
    <location>
        <position position="111"/>
    </location>
</feature>
<dbReference type="InterPro" id="IPR004655">
    <property type="entry name" value="FabH"/>
</dbReference>
<dbReference type="STRING" id="1423726.FC07_GL002205"/>
<evidence type="ECO:0000256" key="4">
    <source>
        <dbReference type="ARBA" id="ARBA00022832"/>
    </source>
</evidence>
<dbReference type="OrthoDB" id="9815506at2"/>
<keyword evidence="9" id="KW-0963">Cytoplasm</keyword>
<dbReference type="RefSeq" id="WP_057904082.1">
    <property type="nucleotide sequence ID" value="NZ_AZDA01000033.1"/>
</dbReference>
<comment type="caution">
    <text evidence="12">The sequence shown here is derived from an EMBL/GenBank/DDBJ whole genome shotgun (WGS) entry which is preliminary data.</text>
</comment>
<dbReference type="InterPro" id="IPR016039">
    <property type="entry name" value="Thiolase-like"/>
</dbReference>
<dbReference type="EC" id="2.3.1.180" evidence="9"/>
<proteinExistence type="inferred from homology"/>
<evidence type="ECO:0000256" key="2">
    <source>
        <dbReference type="ARBA" id="ARBA00022516"/>
    </source>
</evidence>
<dbReference type="GO" id="GO:0004315">
    <property type="term" value="F:3-oxoacyl-[acyl-carrier-protein] synthase activity"/>
    <property type="evidence" value="ECO:0007669"/>
    <property type="project" value="InterPro"/>
</dbReference>
<protein>
    <recommendedName>
        <fullName evidence="9">Beta-ketoacyl-[acyl-carrier-protein] synthase III</fullName>
        <shortName evidence="9">Beta-ketoacyl-ACP synthase III</shortName>
        <shortName evidence="9">KAS III</shortName>
        <ecNumber evidence="9">2.3.1.180</ecNumber>
    </recommendedName>
    <alternativeName>
        <fullName evidence="9">3-oxoacyl-[acyl-carrier-protein] synthase 3</fullName>
    </alternativeName>
    <alternativeName>
        <fullName evidence="9">3-oxoacyl-[acyl-carrier-protein] synthase III</fullName>
    </alternativeName>
</protein>
<dbReference type="EMBL" id="AZDA01000033">
    <property type="protein sequence ID" value="KRK39890.1"/>
    <property type="molecule type" value="Genomic_DNA"/>
</dbReference>
<evidence type="ECO:0000313" key="12">
    <source>
        <dbReference type="EMBL" id="KRK39890.1"/>
    </source>
</evidence>
<gene>
    <name evidence="9" type="primary">fabH</name>
    <name evidence="12" type="ORF">FC07_GL002205</name>
</gene>
<dbReference type="PATRIC" id="fig|1423726.3.peg.2290"/>
<feature type="active site" evidence="9">
    <location>
        <position position="249"/>
    </location>
</feature>
<keyword evidence="2 9" id="KW-0444">Lipid biosynthesis</keyword>
<feature type="active site" evidence="9">
    <location>
        <position position="279"/>
    </location>
</feature>